<dbReference type="OrthoDB" id="10384566at2759"/>
<accession>A0A2P5E8L8</accession>
<protein>
    <submittedName>
        <fullName evidence="1">Uncharacterized protein</fullName>
    </submittedName>
</protein>
<organism evidence="1 2">
    <name type="scientific">Trema orientale</name>
    <name type="common">Charcoal tree</name>
    <name type="synonym">Celtis orientalis</name>
    <dbReference type="NCBI Taxonomy" id="63057"/>
    <lineage>
        <taxon>Eukaryota</taxon>
        <taxon>Viridiplantae</taxon>
        <taxon>Streptophyta</taxon>
        <taxon>Embryophyta</taxon>
        <taxon>Tracheophyta</taxon>
        <taxon>Spermatophyta</taxon>
        <taxon>Magnoliopsida</taxon>
        <taxon>eudicotyledons</taxon>
        <taxon>Gunneridae</taxon>
        <taxon>Pentapetalae</taxon>
        <taxon>rosids</taxon>
        <taxon>fabids</taxon>
        <taxon>Rosales</taxon>
        <taxon>Cannabaceae</taxon>
        <taxon>Trema</taxon>
    </lineage>
</organism>
<evidence type="ECO:0000313" key="2">
    <source>
        <dbReference type="Proteomes" id="UP000237000"/>
    </source>
</evidence>
<sequence>MLAREWRQIKGTRPCSVAIFPNDNFAHPHDCYTIIFLNMSFTKTENIINPNGTTIEVYESTEHLMFPLDNPNYEGYKKFCSSRMILYQKKSGLVKMRMHHGNSSLMNTSDKRNRTQKKKKKLPCPLEHNMHDKNKFCTRLPVPRLTRPIQHVSIISLPDRP</sequence>
<dbReference type="AlphaFoldDB" id="A0A2P5E8L8"/>
<dbReference type="Proteomes" id="UP000237000">
    <property type="component" value="Unassembled WGS sequence"/>
</dbReference>
<dbReference type="InParanoid" id="A0A2P5E8L8"/>
<reference evidence="2" key="1">
    <citation type="submission" date="2016-06" db="EMBL/GenBank/DDBJ databases">
        <title>Parallel loss of symbiosis genes in relatives of nitrogen-fixing non-legume Parasponia.</title>
        <authorList>
            <person name="Van Velzen R."/>
            <person name="Holmer R."/>
            <person name="Bu F."/>
            <person name="Rutten L."/>
            <person name="Van Zeijl A."/>
            <person name="Liu W."/>
            <person name="Santuari L."/>
            <person name="Cao Q."/>
            <person name="Sharma T."/>
            <person name="Shen D."/>
            <person name="Roswanjaya Y."/>
            <person name="Wardhani T."/>
            <person name="Kalhor M.S."/>
            <person name="Jansen J."/>
            <person name="Van den Hoogen J."/>
            <person name="Gungor B."/>
            <person name="Hartog M."/>
            <person name="Hontelez J."/>
            <person name="Verver J."/>
            <person name="Yang W.-C."/>
            <person name="Schijlen E."/>
            <person name="Repin R."/>
            <person name="Schilthuizen M."/>
            <person name="Schranz E."/>
            <person name="Heidstra R."/>
            <person name="Miyata K."/>
            <person name="Fedorova E."/>
            <person name="Kohlen W."/>
            <person name="Bisseling T."/>
            <person name="Smit S."/>
            <person name="Geurts R."/>
        </authorList>
    </citation>
    <scope>NUCLEOTIDE SEQUENCE [LARGE SCALE GENOMIC DNA]</scope>
    <source>
        <strain evidence="2">cv. RG33-2</strain>
    </source>
</reference>
<comment type="caution">
    <text evidence="1">The sequence shown here is derived from an EMBL/GenBank/DDBJ whole genome shotgun (WGS) entry which is preliminary data.</text>
</comment>
<keyword evidence="2" id="KW-1185">Reference proteome</keyword>
<proteinExistence type="predicted"/>
<name>A0A2P5E8L8_TREOI</name>
<evidence type="ECO:0000313" key="1">
    <source>
        <dbReference type="EMBL" id="PON81889.1"/>
    </source>
</evidence>
<dbReference type="EMBL" id="JXTC01000206">
    <property type="protein sequence ID" value="PON81889.1"/>
    <property type="molecule type" value="Genomic_DNA"/>
</dbReference>
<gene>
    <name evidence="1" type="ORF">TorRG33x02_223100</name>
</gene>